<dbReference type="Pfam" id="PF17676">
    <property type="entry name" value="Peptidase_S66C"/>
    <property type="match status" value="1"/>
</dbReference>
<feature type="domain" description="LD-carboxypeptidase C-terminal" evidence="7">
    <location>
        <begin position="168"/>
        <end position="272"/>
    </location>
</feature>
<dbReference type="Pfam" id="PF02016">
    <property type="entry name" value="Peptidase_S66"/>
    <property type="match status" value="1"/>
</dbReference>
<evidence type="ECO:0000256" key="1">
    <source>
        <dbReference type="ARBA" id="ARBA00010233"/>
    </source>
</evidence>
<dbReference type="RefSeq" id="WP_197550725.1">
    <property type="nucleotide sequence ID" value="NZ_CP063213.1"/>
</dbReference>
<evidence type="ECO:0000259" key="7">
    <source>
        <dbReference type="Pfam" id="PF17676"/>
    </source>
</evidence>
<dbReference type="Gene3D" id="3.50.30.60">
    <property type="entry name" value="LD-carboxypeptidase A C-terminal domain-like"/>
    <property type="match status" value="1"/>
</dbReference>
<dbReference type="AlphaFoldDB" id="A0A7M1QST6"/>
<keyword evidence="4" id="KW-0378">Hydrolase</keyword>
<accession>A0A7M1QST6</accession>
<dbReference type="GO" id="GO:0004180">
    <property type="term" value="F:carboxypeptidase activity"/>
    <property type="evidence" value="ECO:0007669"/>
    <property type="project" value="UniProtKB-KW"/>
</dbReference>
<comment type="similarity">
    <text evidence="1">Belongs to the peptidase S66 family.</text>
</comment>
<dbReference type="GO" id="GO:0006508">
    <property type="term" value="P:proteolysis"/>
    <property type="evidence" value="ECO:0007669"/>
    <property type="project" value="UniProtKB-KW"/>
</dbReference>
<dbReference type="InterPro" id="IPR029062">
    <property type="entry name" value="Class_I_gatase-like"/>
</dbReference>
<dbReference type="GO" id="GO:0008236">
    <property type="term" value="F:serine-type peptidase activity"/>
    <property type="evidence" value="ECO:0007669"/>
    <property type="project" value="UniProtKB-KW"/>
</dbReference>
<evidence type="ECO:0000313" key="8">
    <source>
        <dbReference type="EMBL" id="QOR44923.1"/>
    </source>
</evidence>
<sequence>MAVIALSGCSNPPTGWRDEKFASLVKLLEGAGHEVDLRFREHFAGHEQFTSNGTVWRIDPRARARLLNELFFDDDVEAIFDITGGDLANEVLPLIDWKLLSEHPKPFVGYSDLSTIVNAIVAVSGHATTLWNPWTALERGPRDIERILAGERIVPDVLGERELPTLPIIGGNLRCFSKLGGTSYWPTPEEPYLVVLEGMTMSMKAVATYTEYLKQIGLFTGAAGVILGQLTDIDRAGERACALGLVREIAGLELWEAPQIGHSRDAAPVTIG</sequence>
<keyword evidence="5" id="KW-0720">Serine protease</keyword>
<dbReference type="SUPFAM" id="SSF52317">
    <property type="entry name" value="Class I glutamine amidotransferase-like"/>
    <property type="match status" value="1"/>
</dbReference>
<dbReference type="InterPro" id="IPR040921">
    <property type="entry name" value="Peptidase_S66C"/>
</dbReference>
<organism evidence="8 9">
    <name type="scientific">Trueperella pecoris</name>
    <dbReference type="NCBI Taxonomy" id="2733571"/>
    <lineage>
        <taxon>Bacteria</taxon>
        <taxon>Bacillati</taxon>
        <taxon>Actinomycetota</taxon>
        <taxon>Actinomycetes</taxon>
        <taxon>Actinomycetales</taxon>
        <taxon>Actinomycetaceae</taxon>
        <taxon>Trueperella</taxon>
    </lineage>
</organism>
<dbReference type="EMBL" id="CP063213">
    <property type="protein sequence ID" value="QOR44923.1"/>
    <property type="molecule type" value="Genomic_DNA"/>
</dbReference>
<evidence type="ECO:0000256" key="2">
    <source>
        <dbReference type="ARBA" id="ARBA00022645"/>
    </source>
</evidence>
<dbReference type="InterPro" id="IPR027461">
    <property type="entry name" value="Carboxypeptidase_A_C_sf"/>
</dbReference>
<keyword evidence="9" id="KW-1185">Reference proteome</keyword>
<evidence type="ECO:0000313" key="9">
    <source>
        <dbReference type="Proteomes" id="UP000595053"/>
    </source>
</evidence>
<dbReference type="InterPro" id="IPR003507">
    <property type="entry name" value="S66_fam"/>
</dbReference>
<evidence type="ECO:0000259" key="6">
    <source>
        <dbReference type="Pfam" id="PF02016"/>
    </source>
</evidence>
<dbReference type="InterPro" id="IPR040449">
    <property type="entry name" value="Peptidase_S66_N"/>
</dbReference>
<evidence type="ECO:0000256" key="3">
    <source>
        <dbReference type="ARBA" id="ARBA00022670"/>
    </source>
</evidence>
<evidence type="ECO:0000256" key="4">
    <source>
        <dbReference type="ARBA" id="ARBA00022801"/>
    </source>
</evidence>
<keyword evidence="3" id="KW-0645">Protease</keyword>
<evidence type="ECO:0000256" key="5">
    <source>
        <dbReference type="ARBA" id="ARBA00022825"/>
    </source>
</evidence>
<dbReference type="InterPro" id="IPR027478">
    <property type="entry name" value="LdcA_N"/>
</dbReference>
<dbReference type="PANTHER" id="PTHR30237">
    <property type="entry name" value="MURAMOYLTETRAPEPTIDE CARBOXYPEPTIDASE"/>
    <property type="match status" value="1"/>
</dbReference>
<gene>
    <name evidence="8" type="ORF">INS88_06375</name>
</gene>
<feature type="domain" description="LD-carboxypeptidase N-terminal" evidence="6">
    <location>
        <begin position="4"/>
        <end position="128"/>
    </location>
</feature>
<reference evidence="8 9" key="1">
    <citation type="submission" date="2020-10" db="EMBL/GenBank/DDBJ databases">
        <title>Trueperella pecoris sp. nov. isolated from bovine and porcine specimens.</title>
        <authorList>
            <person name="Schoenecker L."/>
            <person name="Schnydrig P."/>
            <person name="Brodard I."/>
            <person name="Thomann A."/>
            <person name="Hemphill A."/>
            <person name="Rodriguez-Campos S."/>
            <person name="Perreten V."/>
            <person name="Jores J."/>
            <person name="Kittl S."/>
        </authorList>
    </citation>
    <scope>NUCLEOTIDE SEQUENCE [LARGE SCALE GENOMIC DNA]</scope>
    <source>
        <strain evidence="8 9">15A0121</strain>
    </source>
</reference>
<dbReference type="Proteomes" id="UP000595053">
    <property type="component" value="Chromosome"/>
</dbReference>
<proteinExistence type="inferred from homology"/>
<keyword evidence="2 8" id="KW-0121">Carboxypeptidase</keyword>
<dbReference type="SUPFAM" id="SSF141986">
    <property type="entry name" value="LD-carboxypeptidase A C-terminal domain-like"/>
    <property type="match status" value="1"/>
</dbReference>
<dbReference type="Gene3D" id="3.40.50.10740">
    <property type="entry name" value="Class I glutamine amidotransferase-like"/>
    <property type="match status" value="1"/>
</dbReference>
<protein>
    <submittedName>
        <fullName evidence="8">LD-carboxypeptidase</fullName>
    </submittedName>
</protein>
<name>A0A7M1QST6_9ACTO</name>
<dbReference type="PANTHER" id="PTHR30237:SF2">
    <property type="entry name" value="MUREIN TETRAPEPTIDE CARBOXYPEPTIDASE"/>
    <property type="match status" value="1"/>
</dbReference>